<feature type="transmembrane region" description="Helical" evidence="2">
    <location>
        <begin position="99"/>
        <end position="118"/>
    </location>
</feature>
<keyword evidence="2" id="KW-1133">Transmembrane helix</keyword>
<feature type="transmembrane region" description="Helical" evidence="2">
    <location>
        <begin position="130"/>
        <end position="150"/>
    </location>
</feature>
<name>A0AAD2K041_9AGAR</name>
<evidence type="ECO:0000256" key="1">
    <source>
        <dbReference type="SAM" id="MobiDB-lite"/>
    </source>
</evidence>
<feature type="transmembrane region" description="Helical" evidence="2">
    <location>
        <begin position="211"/>
        <end position="229"/>
    </location>
</feature>
<sequence length="402" mass="43820">MKKQAAAAQLRPPRGALHCLSAFTIDIVQIASHVARLPISTSFAHSMAQSQLSCPYGGGPPTNTDVSGVGVRFSFYLQTLFLSLLCARSSEISEIMNALYTLMFTNMAMAVTALILGFEAQPEISFPDGLVISYLLSLSTLAIVVSFPACARHSLNDKKLTVFFILHCLAVFGWGFSLLISAPTFGNAPLCNSNAVVAIFHPFRALPAGRVIGLLGVCLALIFVVLLLLKDHMAWAGTVVPVWILRRVTIQISDGSGQSVDAIDDPDSVSVRPGSRGPASYPSRQEYQSQRDGRATVQQGYDLQIMWPMILNMSVTLVLWIPAVVNTELLIRWNNLTSAAGSSSWQFGQVRLSSSWSLSMRRVNNFEVLPMFLVVLPLIDLINSFRKHGIKTSHRALEVSAP</sequence>
<reference evidence="3" key="1">
    <citation type="submission" date="2023-11" db="EMBL/GenBank/DDBJ databases">
        <authorList>
            <person name="De Vega J J."/>
            <person name="De Vega J J."/>
        </authorList>
    </citation>
    <scope>NUCLEOTIDE SEQUENCE</scope>
</reference>
<keyword evidence="2" id="KW-0812">Transmembrane</keyword>
<feature type="transmembrane region" description="Helical" evidence="2">
    <location>
        <begin position="162"/>
        <end position="180"/>
    </location>
</feature>
<evidence type="ECO:0000313" key="3">
    <source>
        <dbReference type="EMBL" id="CAK5271570.1"/>
    </source>
</evidence>
<keyword evidence="4" id="KW-1185">Reference proteome</keyword>
<accession>A0AAD2K041</accession>
<dbReference type="Proteomes" id="UP001295794">
    <property type="component" value="Unassembled WGS sequence"/>
</dbReference>
<dbReference type="EMBL" id="CAVNYO010000174">
    <property type="protein sequence ID" value="CAK5271570.1"/>
    <property type="molecule type" value="Genomic_DNA"/>
</dbReference>
<feature type="transmembrane region" description="Helical" evidence="2">
    <location>
        <begin position="305"/>
        <end position="325"/>
    </location>
</feature>
<proteinExistence type="predicted"/>
<protein>
    <submittedName>
        <fullName evidence="3">Uncharacterized protein</fullName>
    </submittedName>
</protein>
<keyword evidence="2" id="KW-0472">Membrane</keyword>
<feature type="region of interest" description="Disordered" evidence="1">
    <location>
        <begin position="256"/>
        <end position="291"/>
    </location>
</feature>
<evidence type="ECO:0000313" key="4">
    <source>
        <dbReference type="Proteomes" id="UP001295794"/>
    </source>
</evidence>
<evidence type="ECO:0000256" key="2">
    <source>
        <dbReference type="SAM" id="Phobius"/>
    </source>
</evidence>
<organism evidence="3 4">
    <name type="scientific">Mycena citricolor</name>
    <dbReference type="NCBI Taxonomy" id="2018698"/>
    <lineage>
        <taxon>Eukaryota</taxon>
        <taxon>Fungi</taxon>
        <taxon>Dikarya</taxon>
        <taxon>Basidiomycota</taxon>
        <taxon>Agaricomycotina</taxon>
        <taxon>Agaricomycetes</taxon>
        <taxon>Agaricomycetidae</taxon>
        <taxon>Agaricales</taxon>
        <taxon>Marasmiineae</taxon>
        <taxon>Mycenaceae</taxon>
        <taxon>Mycena</taxon>
    </lineage>
</organism>
<gene>
    <name evidence="3" type="ORF">MYCIT1_LOCUS16713</name>
</gene>
<dbReference type="AlphaFoldDB" id="A0AAD2K041"/>
<comment type="caution">
    <text evidence="3">The sequence shown here is derived from an EMBL/GenBank/DDBJ whole genome shotgun (WGS) entry which is preliminary data.</text>
</comment>
<feature type="transmembrane region" description="Helical" evidence="2">
    <location>
        <begin position="368"/>
        <end position="385"/>
    </location>
</feature>